<organism evidence="3 4">
    <name type="scientific">Brooklawnia cerclae</name>
    <dbReference type="NCBI Taxonomy" id="349934"/>
    <lineage>
        <taxon>Bacteria</taxon>
        <taxon>Bacillati</taxon>
        <taxon>Actinomycetota</taxon>
        <taxon>Actinomycetes</taxon>
        <taxon>Propionibacteriales</taxon>
        <taxon>Propionibacteriaceae</taxon>
        <taxon>Brooklawnia</taxon>
    </lineage>
</organism>
<dbReference type="EMBL" id="JAAMOZ010000002">
    <property type="protein sequence ID" value="NIH58068.1"/>
    <property type="molecule type" value="Genomic_DNA"/>
</dbReference>
<evidence type="ECO:0000313" key="4">
    <source>
        <dbReference type="Proteomes" id="UP000749311"/>
    </source>
</evidence>
<keyword evidence="4" id="KW-1185">Reference proteome</keyword>
<evidence type="ECO:0008006" key="5">
    <source>
        <dbReference type="Google" id="ProtNLM"/>
    </source>
</evidence>
<proteinExistence type="predicted"/>
<comment type="caution">
    <text evidence="3">The sequence shown here is derived from an EMBL/GenBank/DDBJ whole genome shotgun (WGS) entry which is preliminary data.</text>
</comment>
<feature type="transmembrane region" description="Helical" evidence="2">
    <location>
        <begin position="54"/>
        <end position="79"/>
    </location>
</feature>
<dbReference type="Pfam" id="PF10066">
    <property type="entry name" value="DUF2304"/>
    <property type="match status" value="1"/>
</dbReference>
<feature type="transmembrane region" description="Helical" evidence="2">
    <location>
        <begin position="6"/>
        <end position="22"/>
    </location>
</feature>
<evidence type="ECO:0000256" key="2">
    <source>
        <dbReference type="SAM" id="Phobius"/>
    </source>
</evidence>
<protein>
    <recommendedName>
        <fullName evidence="5">DUF2304 domain-containing protein</fullName>
    </recommendedName>
</protein>
<evidence type="ECO:0000256" key="1">
    <source>
        <dbReference type="SAM" id="MobiDB-lite"/>
    </source>
</evidence>
<gene>
    <name evidence="3" type="ORF">FB473_002760</name>
</gene>
<dbReference type="Proteomes" id="UP000749311">
    <property type="component" value="Unassembled WGS sequence"/>
</dbReference>
<reference evidence="3 4" key="1">
    <citation type="submission" date="2020-02" db="EMBL/GenBank/DDBJ databases">
        <title>Sequencing the genomes of 1000 actinobacteria strains.</title>
        <authorList>
            <person name="Klenk H.-P."/>
        </authorList>
    </citation>
    <scope>NUCLEOTIDE SEQUENCE [LARGE SCALE GENOMIC DNA]</scope>
    <source>
        <strain evidence="3 4">DSM 19609</strain>
    </source>
</reference>
<keyword evidence="2" id="KW-0472">Membrane</keyword>
<feature type="transmembrane region" description="Helical" evidence="2">
    <location>
        <begin position="31"/>
        <end position="48"/>
    </location>
</feature>
<dbReference type="InterPro" id="IPR019277">
    <property type="entry name" value="DUF2304"/>
</dbReference>
<keyword evidence="2" id="KW-0812">Transmembrane</keyword>
<keyword evidence="2" id="KW-1133">Transmembrane helix</keyword>
<dbReference type="RefSeq" id="WP_167169730.1">
    <property type="nucleotide sequence ID" value="NZ_BAAAOO010000006.1"/>
</dbReference>
<name>A0ABX0SI40_9ACTN</name>
<accession>A0ABX0SI40</accession>
<evidence type="ECO:0000313" key="3">
    <source>
        <dbReference type="EMBL" id="NIH58068.1"/>
    </source>
</evidence>
<feature type="region of interest" description="Disordered" evidence="1">
    <location>
        <begin position="113"/>
        <end position="142"/>
    </location>
</feature>
<sequence>MRATIFFLVVAVVTLVFLFNLVRSRRLREKYVALWMVTAVVIIVLALFPDLLGWLASLAGIAVPSNLLFALAILLLFGVSLQLSLEISRAEDKTRVLAENVAILNLQLRELRGQGPKQPSPLPADDQTPDAVPEPDRSERLP</sequence>